<gene>
    <name evidence="2" type="ORF">EHT25_00115</name>
</gene>
<dbReference type="RefSeq" id="WP_124868859.1">
    <property type="nucleotide sequence ID" value="NZ_RQJO01000004.1"/>
</dbReference>
<dbReference type="OrthoDB" id="1495855at2"/>
<proteinExistence type="predicted"/>
<feature type="domain" description="Integrase catalytic" evidence="1">
    <location>
        <begin position="3"/>
        <end position="32"/>
    </location>
</feature>
<evidence type="ECO:0000313" key="3">
    <source>
        <dbReference type="Proteomes" id="UP000271925"/>
    </source>
</evidence>
<organism evidence="2 3">
    <name type="scientific">Larkinella rosea</name>
    <dbReference type="NCBI Taxonomy" id="2025312"/>
    <lineage>
        <taxon>Bacteria</taxon>
        <taxon>Pseudomonadati</taxon>
        <taxon>Bacteroidota</taxon>
        <taxon>Cytophagia</taxon>
        <taxon>Cytophagales</taxon>
        <taxon>Spirosomataceae</taxon>
        <taxon>Larkinella</taxon>
    </lineage>
</organism>
<keyword evidence="3" id="KW-1185">Reference proteome</keyword>
<evidence type="ECO:0000313" key="2">
    <source>
        <dbReference type="EMBL" id="RRB09366.1"/>
    </source>
</evidence>
<dbReference type="Proteomes" id="UP000271925">
    <property type="component" value="Unassembled WGS sequence"/>
</dbReference>
<reference evidence="2 3" key="1">
    <citation type="submission" date="2018-11" db="EMBL/GenBank/DDBJ databases">
        <authorList>
            <person name="Zhou Z."/>
            <person name="Wang G."/>
        </authorList>
    </citation>
    <scope>NUCLEOTIDE SEQUENCE [LARGE SCALE GENOMIC DNA]</scope>
    <source>
        <strain evidence="2 3">KCTC52004</strain>
    </source>
</reference>
<protein>
    <recommendedName>
        <fullName evidence="1">Integrase catalytic domain-containing protein</fullName>
    </recommendedName>
</protein>
<accession>A0A3P1C8N3</accession>
<name>A0A3P1C8N3_9BACT</name>
<dbReference type="InterPro" id="IPR001584">
    <property type="entry name" value="Integrase_cat-core"/>
</dbReference>
<evidence type="ECO:0000259" key="1">
    <source>
        <dbReference type="Pfam" id="PF13683"/>
    </source>
</evidence>
<dbReference type="Pfam" id="PF13683">
    <property type="entry name" value="rve_3"/>
    <property type="match status" value="1"/>
</dbReference>
<dbReference type="AlphaFoldDB" id="A0A3P1C8N3"/>
<comment type="caution">
    <text evidence="2">The sequence shown here is derived from an EMBL/GenBank/DDBJ whole genome shotgun (WGS) entry which is preliminary data.</text>
</comment>
<sequence>MFELDQVRQLTSDWMEKYTLRRPQESLGNLTPEEWKNRVIENEETLIATV</sequence>
<dbReference type="EMBL" id="RQJO01000004">
    <property type="protein sequence ID" value="RRB09366.1"/>
    <property type="molecule type" value="Genomic_DNA"/>
</dbReference>
<dbReference type="GO" id="GO:0015074">
    <property type="term" value="P:DNA integration"/>
    <property type="evidence" value="ECO:0007669"/>
    <property type="project" value="InterPro"/>
</dbReference>